<accession>A0A453C316</accession>
<name>A0A453C316_AEGTS</name>
<evidence type="ECO:0000313" key="3">
    <source>
        <dbReference type="Proteomes" id="UP000015105"/>
    </source>
</evidence>
<feature type="transmembrane region" description="Helical" evidence="1">
    <location>
        <begin position="241"/>
        <end position="259"/>
    </location>
</feature>
<feature type="transmembrane region" description="Helical" evidence="1">
    <location>
        <begin position="25"/>
        <end position="45"/>
    </location>
</feature>
<keyword evidence="1" id="KW-1133">Transmembrane helix</keyword>
<reference evidence="2" key="3">
    <citation type="journal article" date="2017" name="Nature">
        <title>Genome sequence of the progenitor of the wheat D genome Aegilops tauschii.</title>
        <authorList>
            <person name="Luo M.C."/>
            <person name="Gu Y.Q."/>
            <person name="Puiu D."/>
            <person name="Wang H."/>
            <person name="Twardziok S.O."/>
            <person name="Deal K.R."/>
            <person name="Huo N."/>
            <person name="Zhu T."/>
            <person name="Wang L."/>
            <person name="Wang Y."/>
            <person name="McGuire P.E."/>
            <person name="Liu S."/>
            <person name="Long H."/>
            <person name="Ramasamy R.K."/>
            <person name="Rodriguez J.C."/>
            <person name="Van S.L."/>
            <person name="Yuan L."/>
            <person name="Wang Z."/>
            <person name="Xia Z."/>
            <person name="Xiao L."/>
            <person name="Anderson O.D."/>
            <person name="Ouyang S."/>
            <person name="Liang Y."/>
            <person name="Zimin A.V."/>
            <person name="Pertea G."/>
            <person name="Qi P."/>
            <person name="Bennetzen J.L."/>
            <person name="Dai X."/>
            <person name="Dawson M.W."/>
            <person name="Muller H.G."/>
            <person name="Kugler K."/>
            <person name="Rivarola-Duarte L."/>
            <person name="Spannagl M."/>
            <person name="Mayer K.F.X."/>
            <person name="Lu F.H."/>
            <person name="Bevan M.W."/>
            <person name="Leroy P."/>
            <person name="Li P."/>
            <person name="You F.M."/>
            <person name="Sun Q."/>
            <person name="Liu Z."/>
            <person name="Lyons E."/>
            <person name="Wicker T."/>
            <person name="Salzberg S.L."/>
            <person name="Devos K.M."/>
            <person name="Dvorak J."/>
        </authorList>
    </citation>
    <scope>NUCLEOTIDE SEQUENCE [LARGE SCALE GENOMIC DNA]</scope>
    <source>
        <strain evidence="2">cv. AL8/78</strain>
    </source>
</reference>
<feature type="transmembrane region" description="Helical" evidence="1">
    <location>
        <begin position="197"/>
        <end position="221"/>
    </location>
</feature>
<keyword evidence="3" id="KW-1185">Reference proteome</keyword>
<reference evidence="2" key="5">
    <citation type="journal article" date="2021" name="G3 (Bethesda)">
        <title>Aegilops tauschii genome assembly Aet v5.0 features greater sequence contiguity and improved annotation.</title>
        <authorList>
            <person name="Wang L."/>
            <person name="Zhu T."/>
            <person name="Rodriguez J.C."/>
            <person name="Deal K.R."/>
            <person name="Dubcovsky J."/>
            <person name="McGuire P.E."/>
            <person name="Lux T."/>
            <person name="Spannagl M."/>
            <person name="Mayer K.F.X."/>
            <person name="Baldrich P."/>
            <person name="Meyers B.C."/>
            <person name="Huo N."/>
            <person name="Gu Y.Q."/>
            <person name="Zhou H."/>
            <person name="Devos K.M."/>
            <person name="Bennetzen J.L."/>
            <person name="Unver T."/>
            <person name="Budak H."/>
            <person name="Gulick P.J."/>
            <person name="Galiba G."/>
            <person name="Kalapos B."/>
            <person name="Nelson D.R."/>
            <person name="Li P."/>
            <person name="You F.M."/>
            <person name="Luo M.C."/>
            <person name="Dvorak J."/>
        </authorList>
    </citation>
    <scope>NUCLEOTIDE SEQUENCE [LARGE SCALE GENOMIC DNA]</scope>
    <source>
        <strain evidence="2">cv. AL8/78</strain>
    </source>
</reference>
<dbReference type="STRING" id="200361.A0A453C316"/>
<keyword evidence="1" id="KW-0472">Membrane</keyword>
<proteinExistence type="predicted"/>
<dbReference type="AlphaFoldDB" id="A0A453C316"/>
<dbReference type="PANTHER" id="PTHR31133">
    <property type="entry name" value="MEMBRANE PROTEIN"/>
    <property type="match status" value="1"/>
</dbReference>
<feature type="transmembrane region" description="Helical" evidence="1">
    <location>
        <begin position="51"/>
        <end position="77"/>
    </location>
</feature>
<keyword evidence="1" id="KW-0812">Transmembrane</keyword>
<sequence>MGTVKAWVAGKYAEPMGPMHDSLRVAYVVFSFCAAFLLGGIKAMVVGPVAAALMILGNVGVILVLFPAHVWWTIYSLIKTDRINAGLKLAVAIALPVLFGLWLGLGIFGSALVALGYGFFTPWISTFEAFRQESEAKKFVHGIVDGTWGTIKGSCTVVRDFADMCFHSYPVYLKELRECAQDREPLSIRLLDVPSCILVGLLGLIVDIPLYTVIALIKSPYMLFKGWQRLLHDLISREGPFLEPVCVPIAGLAILFWPLVVVGSVLLAVVSSIFVGLYGAVIVYQEKSFRRGASYVVTMVAEFDEYTNDWLYLREGTVLPKPSYRKRKLSDSAEFSVRPNVSVRGGEHPSSSSEAPAMLVPTLVPARSVREAIQEVKMVQIWENVMKSCEQRGRDLLNLNVITSVDLTEWLRTKDGGNETINLGLPSYDMLCTVLQSIKAGSAGLLLGNGVEVDQQNRPQDLLLDWFFHPVLVLKDQIQVLKMTEQEVRFLEKSTLFVGGSSAAATADAWDNGAETPRDPVRTAQIQAISRRWMVGIVRSMSKFPTYRRRYRHVVKLLVAYAVEREGSFGSSASGPSVSFEITRLEV</sequence>
<evidence type="ECO:0000256" key="1">
    <source>
        <dbReference type="SAM" id="Phobius"/>
    </source>
</evidence>
<dbReference type="Gramene" id="AET2Gv20719200.2">
    <property type="protein sequence ID" value="AET2Gv20719200.2"/>
    <property type="gene ID" value="AET2Gv20719200"/>
</dbReference>
<dbReference type="EnsemblPlants" id="AET2Gv20719200.2">
    <property type="protein sequence ID" value="AET2Gv20719200.2"/>
    <property type="gene ID" value="AET2Gv20719200"/>
</dbReference>
<dbReference type="PANTHER" id="PTHR31133:SF12">
    <property type="entry name" value="MEMBRANE PROTEIN"/>
    <property type="match status" value="1"/>
</dbReference>
<reference evidence="3" key="1">
    <citation type="journal article" date="2014" name="Science">
        <title>Ancient hybridizations among the ancestral genomes of bread wheat.</title>
        <authorList>
            <consortium name="International Wheat Genome Sequencing Consortium,"/>
            <person name="Marcussen T."/>
            <person name="Sandve S.R."/>
            <person name="Heier L."/>
            <person name="Spannagl M."/>
            <person name="Pfeifer M."/>
            <person name="Jakobsen K.S."/>
            <person name="Wulff B.B."/>
            <person name="Steuernagel B."/>
            <person name="Mayer K.F."/>
            <person name="Olsen O.A."/>
        </authorList>
    </citation>
    <scope>NUCLEOTIDE SEQUENCE [LARGE SCALE GENOMIC DNA]</scope>
    <source>
        <strain evidence="3">cv. AL8/78</strain>
    </source>
</reference>
<reference evidence="3" key="2">
    <citation type="journal article" date="2017" name="Nat. Plants">
        <title>The Aegilops tauschii genome reveals multiple impacts of transposons.</title>
        <authorList>
            <person name="Zhao G."/>
            <person name="Zou C."/>
            <person name="Li K."/>
            <person name="Wang K."/>
            <person name="Li T."/>
            <person name="Gao L."/>
            <person name="Zhang X."/>
            <person name="Wang H."/>
            <person name="Yang Z."/>
            <person name="Liu X."/>
            <person name="Jiang W."/>
            <person name="Mao L."/>
            <person name="Kong X."/>
            <person name="Jiao Y."/>
            <person name="Jia J."/>
        </authorList>
    </citation>
    <scope>NUCLEOTIDE SEQUENCE [LARGE SCALE GENOMIC DNA]</scope>
    <source>
        <strain evidence="3">cv. AL8/78</strain>
    </source>
</reference>
<dbReference type="InterPro" id="IPR040229">
    <property type="entry name" value="At3g27390-like"/>
</dbReference>
<organism evidence="2 3">
    <name type="scientific">Aegilops tauschii subsp. strangulata</name>
    <name type="common">Goatgrass</name>
    <dbReference type="NCBI Taxonomy" id="200361"/>
    <lineage>
        <taxon>Eukaryota</taxon>
        <taxon>Viridiplantae</taxon>
        <taxon>Streptophyta</taxon>
        <taxon>Embryophyta</taxon>
        <taxon>Tracheophyta</taxon>
        <taxon>Spermatophyta</taxon>
        <taxon>Magnoliopsida</taxon>
        <taxon>Liliopsida</taxon>
        <taxon>Poales</taxon>
        <taxon>Poaceae</taxon>
        <taxon>BOP clade</taxon>
        <taxon>Pooideae</taxon>
        <taxon>Triticodae</taxon>
        <taxon>Triticeae</taxon>
        <taxon>Triticinae</taxon>
        <taxon>Aegilops</taxon>
    </lineage>
</organism>
<reference evidence="2" key="4">
    <citation type="submission" date="2019-03" db="UniProtKB">
        <authorList>
            <consortium name="EnsemblPlants"/>
        </authorList>
    </citation>
    <scope>IDENTIFICATION</scope>
</reference>
<evidence type="ECO:0000313" key="2">
    <source>
        <dbReference type="EnsemblPlants" id="AET2Gv20719200.2"/>
    </source>
</evidence>
<feature type="transmembrane region" description="Helical" evidence="1">
    <location>
        <begin position="265"/>
        <end position="284"/>
    </location>
</feature>
<dbReference type="Proteomes" id="UP000015105">
    <property type="component" value="Chromosome 2D"/>
</dbReference>
<protein>
    <submittedName>
        <fullName evidence="2">Uncharacterized protein</fullName>
    </submittedName>
</protein>
<feature type="transmembrane region" description="Helical" evidence="1">
    <location>
        <begin position="89"/>
        <end position="120"/>
    </location>
</feature>